<gene>
    <name evidence="1" type="ORF">BT62DRAFT_737361</name>
</gene>
<evidence type="ECO:0000313" key="1">
    <source>
        <dbReference type="EMBL" id="KAG7439443.1"/>
    </source>
</evidence>
<evidence type="ECO:0000313" key="2">
    <source>
        <dbReference type="Proteomes" id="UP000812287"/>
    </source>
</evidence>
<dbReference type="RefSeq" id="XP_043032943.1">
    <property type="nucleotide sequence ID" value="XM_043182088.1"/>
</dbReference>
<dbReference type="Proteomes" id="UP000812287">
    <property type="component" value="Unassembled WGS sequence"/>
</dbReference>
<name>A0A9P8AKQ2_9AGAR</name>
<accession>A0A9P8AKQ2</accession>
<reference evidence="1" key="1">
    <citation type="submission" date="2020-11" db="EMBL/GenBank/DDBJ databases">
        <title>Adaptations for nitrogen fixation in a non-lichenized fungal sporocarp promotes dispersal by wood-feeding termites.</title>
        <authorList>
            <consortium name="DOE Joint Genome Institute"/>
            <person name="Koch R.A."/>
            <person name="Yoon G."/>
            <person name="Arayal U."/>
            <person name="Lail K."/>
            <person name="Amirebrahimi M."/>
            <person name="Labutti K."/>
            <person name="Lipzen A."/>
            <person name="Riley R."/>
            <person name="Barry K."/>
            <person name="Henrissat B."/>
            <person name="Grigoriev I.V."/>
            <person name="Herr J.R."/>
            <person name="Aime M.C."/>
        </authorList>
    </citation>
    <scope>NUCLEOTIDE SEQUENCE</scope>
    <source>
        <strain evidence="1">MCA 3950</strain>
    </source>
</reference>
<dbReference type="GeneID" id="66104384"/>
<dbReference type="EMBL" id="MU250595">
    <property type="protein sequence ID" value="KAG7439443.1"/>
    <property type="molecule type" value="Genomic_DNA"/>
</dbReference>
<dbReference type="AlphaFoldDB" id="A0A9P8AKQ2"/>
<organism evidence="1 2">
    <name type="scientific">Guyanagaster necrorhizus</name>
    <dbReference type="NCBI Taxonomy" id="856835"/>
    <lineage>
        <taxon>Eukaryota</taxon>
        <taxon>Fungi</taxon>
        <taxon>Dikarya</taxon>
        <taxon>Basidiomycota</taxon>
        <taxon>Agaricomycotina</taxon>
        <taxon>Agaricomycetes</taxon>
        <taxon>Agaricomycetidae</taxon>
        <taxon>Agaricales</taxon>
        <taxon>Marasmiineae</taxon>
        <taxon>Physalacriaceae</taxon>
        <taxon>Guyanagaster</taxon>
    </lineage>
</organism>
<protein>
    <submittedName>
        <fullName evidence="1">Uncharacterized protein</fullName>
    </submittedName>
</protein>
<proteinExistence type="predicted"/>
<dbReference type="OrthoDB" id="2890255at2759"/>
<sequence>MIPDHALRVFLKMLTSVRDECYLLRTFALHRRTRLYNPDPLRMLDSMFVTAPSLSTLRLFPFINASFPWSQISVLETSFLSVDEELMVIKNAPLLRTLKTSRIYMSSRLRAPDPVPFVQTSLVYFVPVSEFYVGKDQLDAISGFFRRSRPPLLSFSIFIELQHPTLSDDLIRQIFDALSPIQTLVKLKLELGFPTSEHDCDLESIFHVLQGSLFLFPMLERLVIQAWKGICSLGDILALVLSRETIHPLKTLTVDCAGLAKMNRKATFSCLERLRDFRHRGLQLTLIVNETKFDWESYVVGPSLDDTF</sequence>
<comment type="caution">
    <text evidence="1">The sequence shown here is derived from an EMBL/GenBank/DDBJ whole genome shotgun (WGS) entry which is preliminary data.</text>
</comment>
<keyword evidence="2" id="KW-1185">Reference proteome</keyword>